<feature type="transmembrane region" description="Helical" evidence="6">
    <location>
        <begin position="250"/>
        <end position="273"/>
    </location>
</feature>
<dbReference type="SMART" id="SM00849">
    <property type="entry name" value="Lactamase_B"/>
    <property type="match status" value="1"/>
</dbReference>
<dbReference type="AlphaFoldDB" id="A0A831UF59"/>
<dbReference type="PANTHER" id="PTHR30619:SF1">
    <property type="entry name" value="RECOMBINATION PROTEIN 2"/>
    <property type="match status" value="1"/>
</dbReference>
<feature type="transmembrane region" description="Helical" evidence="6">
    <location>
        <begin position="389"/>
        <end position="410"/>
    </location>
</feature>
<feature type="transmembrane region" description="Helical" evidence="6">
    <location>
        <begin position="309"/>
        <end position="326"/>
    </location>
</feature>
<dbReference type="InterPro" id="IPR052159">
    <property type="entry name" value="Competence_DNA_uptake"/>
</dbReference>
<comment type="subcellular location">
    <subcellularLocation>
        <location evidence="1">Cell membrane</location>
        <topology evidence="1">Multi-pass membrane protein</topology>
    </subcellularLocation>
</comment>
<evidence type="ECO:0000259" key="7">
    <source>
        <dbReference type="SMART" id="SM00849"/>
    </source>
</evidence>
<keyword evidence="4 6" id="KW-1133">Transmembrane helix</keyword>
<evidence type="ECO:0000256" key="3">
    <source>
        <dbReference type="ARBA" id="ARBA00022692"/>
    </source>
</evidence>
<dbReference type="EMBL" id="DSOV01000009">
    <property type="protein sequence ID" value="HEN41314.1"/>
    <property type="molecule type" value="Genomic_DNA"/>
</dbReference>
<evidence type="ECO:0000256" key="6">
    <source>
        <dbReference type="SAM" id="Phobius"/>
    </source>
</evidence>
<evidence type="ECO:0000313" key="8">
    <source>
        <dbReference type="EMBL" id="HEN41314.1"/>
    </source>
</evidence>
<dbReference type="SUPFAM" id="SSF56281">
    <property type="entry name" value="Metallo-hydrolase/oxidoreductase"/>
    <property type="match status" value="1"/>
</dbReference>
<proteinExistence type="predicted"/>
<feature type="transmembrane region" description="Helical" evidence="6">
    <location>
        <begin position="422"/>
        <end position="443"/>
    </location>
</feature>
<reference evidence="8" key="1">
    <citation type="journal article" date="2020" name="mSystems">
        <title>Genome- and Community-Level Interaction Insights into Carbon Utilization and Element Cycling Functions of Hydrothermarchaeota in Hydrothermal Sediment.</title>
        <authorList>
            <person name="Zhou Z."/>
            <person name="Liu Y."/>
            <person name="Xu W."/>
            <person name="Pan J."/>
            <person name="Luo Z.H."/>
            <person name="Li M."/>
        </authorList>
    </citation>
    <scope>NUCLEOTIDE SEQUENCE [LARGE SCALE GENOMIC DNA]</scope>
    <source>
        <strain evidence="8">SpSt-349</strain>
    </source>
</reference>
<feature type="transmembrane region" description="Helical" evidence="6">
    <location>
        <begin position="358"/>
        <end position="377"/>
    </location>
</feature>
<feature type="transmembrane region" description="Helical" evidence="6">
    <location>
        <begin position="285"/>
        <end position="303"/>
    </location>
</feature>
<sequence>MTGRPLLLPLLGMAAGLVSAHHFSILLSPRSLPWLLVAALAALFLKNRIPFLTITCAVFFVWGSASLQPFLAPAHPPHHIVHFATEAPVIVEGVIAARPEAVDGGLKLVLDVDGIFRGETVTFTTGRLLVHVREGRGTFLTGDRVRLQARVRRPQQFGIPGEFDYPRHLAYRQIHATASVRSADDILLVREAAAYPVQRWFDRLAADLGDFIGASVPAEGGVLRALLVGQRGFVSAPTEDLYARAGVNHILSISGFHIGVIALTIHWLLFRILARSEYLALRLNLRSAVLLATLPPVVFYLFVAGLAPATVRSVVMIALVTLALVLERETDPLNTLTAAAFCILLCNPQALFDISFQLSFLAIWGILILTPLCMAPFAGVRECWTKKVLLFAAVSVAATIVTLLPVVHTFHRASIAGLAGNFAAVPLLGYGAVVTGFAALPLIAPFPDAAALLLGIAAWLVRAADTLIALAAEIPPLPMRSATLADLSVLYLTLLALSLMKTARLQFALCALAGVLVVTFHLPADADSRGRLTVTFFSVGQGEATLVTFPDGRRMLVDGGGSPHGGGMDVGRQLLAPALWSMGVDRLDVVVLTHPHPDHVKGLISLAELFPVGEFWESGVAAPVGGHAELRRILAARGVPVRFVSASAAPAVIGGVRIEPLAPASRPPAVPGSDQNDDSLVFRIVHGTFSMLFTGDIGRDVEERLLADPAKLSCTVLKVPHHGSRHSSSPRFLDAAAPRLALISAGARNSFGLPSAETISCLRERGIRICRTDLDGSIQIASNGDGYTVKTFSDGHFH</sequence>
<name>A0A831UF59_GEOME</name>
<dbReference type="InterPro" id="IPR004797">
    <property type="entry name" value="Competence_ComEC/Rec2"/>
</dbReference>
<evidence type="ECO:0000256" key="4">
    <source>
        <dbReference type="ARBA" id="ARBA00022989"/>
    </source>
</evidence>
<dbReference type="InterPro" id="IPR001279">
    <property type="entry name" value="Metallo-B-lactamas"/>
</dbReference>
<dbReference type="PANTHER" id="PTHR30619">
    <property type="entry name" value="DNA INTERNALIZATION/COMPETENCE PROTEIN COMEC/REC2"/>
    <property type="match status" value="1"/>
</dbReference>
<dbReference type="Pfam" id="PF13567">
    <property type="entry name" value="DUF4131"/>
    <property type="match status" value="1"/>
</dbReference>
<keyword evidence="5 6" id="KW-0472">Membrane</keyword>
<dbReference type="InterPro" id="IPR025405">
    <property type="entry name" value="DUF4131"/>
</dbReference>
<feature type="transmembrane region" description="Helical" evidence="6">
    <location>
        <begin position="333"/>
        <end position="352"/>
    </location>
</feature>
<dbReference type="GO" id="GO:0030420">
    <property type="term" value="P:establishment of competence for transformation"/>
    <property type="evidence" value="ECO:0007669"/>
    <property type="project" value="InterPro"/>
</dbReference>
<organism evidence="8">
    <name type="scientific">Geobacter metallireducens</name>
    <dbReference type="NCBI Taxonomy" id="28232"/>
    <lineage>
        <taxon>Bacteria</taxon>
        <taxon>Pseudomonadati</taxon>
        <taxon>Thermodesulfobacteriota</taxon>
        <taxon>Desulfuromonadia</taxon>
        <taxon>Geobacterales</taxon>
        <taxon>Geobacteraceae</taxon>
        <taxon>Geobacter</taxon>
    </lineage>
</organism>
<keyword evidence="3 6" id="KW-0812">Transmembrane</keyword>
<evidence type="ECO:0000256" key="2">
    <source>
        <dbReference type="ARBA" id="ARBA00022475"/>
    </source>
</evidence>
<dbReference type="InterPro" id="IPR035681">
    <property type="entry name" value="ComA-like_MBL"/>
</dbReference>
<dbReference type="NCBIfam" id="TIGR00360">
    <property type="entry name" value="ComEC_N-term"/>
    <property type="match status" value="1"/>
</dbReference>
<accession>A0A831UF59</accession>
<dbReference type="NCBIfam" id="TIGR00361">
    <property type="entry name" value="ComEC_Rec2"/>
    <property type="match status" value="1"/>
</dbReference>
<feature type="domain" description="Metallo-beta-lactamase" evidence="7">
    <location>
        <begin position="541"/>
        <end position="747"/>
    </location>
</feature>
<comment type="caution">
    <text evidence="8">The sequence shown here is derived from an EMBL/GenBank/DDBJ whole genome shotgun (WGS) entry which is preliminary data.</text>
</comment>
<feature type="transmembrane region" description="Helical" evidence="6">
    <location>
        <begin position="482"/>
        <end position="500"/>
    </location>
</feature>
<evidence type="ECO:0000256" key="5">
    <source>
        <dbReference type="ARBA" id="ARBA00023136"/>
    </source>
</evidence>
<feature type="transmembrane region" description="Helical" evidence="6">
    <location>
        <begin position="507"/>
        <end position="524"/>
    </location>
</feature>
<dbReference type="Pfam" id="PF03772">
    <property type="entry name" value="Competence"/>
    <property type="match status" value="1"/>
</dbReference>
<dbReference type="Gene3D" id="3.60.15.10">
    <property type="entry name" value="Ribonuclease Z/Hydroxyacylglutathione hydrolase-like"/>
    <property type="match status" value="1"/>
</dbReference>
<protein>
    <submittedName>
        <fullName evidence="8">DNA internalization-related competence protein ComEC/Rec2</fullName>
    </submittedName>
</protein>
<dbReference type="InterPro" id="IPR036866">
    <property type="entry name" value="RibonucZ/Hydroxyglut_hydro"/>
</dbReference>
<dbReference type="GO" id="GO:0005886">
    <property type="term" value="C:plasma membrane"/>
    <property type="evidence" value="ECO:0007669"/>
    <property type="project" value="UniProtKB-SubCell"/>
</dbReference>
<dbReference type="CDD" id="cd07731">
    <property type="entry name" value="ComA-like_MBL-fold"/>
    <property type="match status" value="1"/>
</dbReference>
<evidence type="ECO:0000256" key="1">
    <source>
        <dbReference type="ARBA" id="ARBA00004651"/>
    </source>
</evidence>
<gene>
    <name evidence="8" type="ORF">ENQ87_02895</name>
</gene>
<feature type="transmembrane region" description="Helical" evidence="6">
    <location>
        <begin position="450"/>
        <end position="470"/>
    </location>
</feature>
<keyword evidence="2" id="KW-1003">Cell membrane</keyword>
<dbReference type="InterPro" id="IPR004477">
    <property type="entry name" value="ComEC_N"/>
</dbReference>
<dbReference type="Pfam" id="PF00753">
    <property type="entry name" value="Lactamase_B"/>
    <property type="match status" value="1"/>
</dbReference>